<dbReference type="GO" id="GO:0006887">
    <property type="term" value="P:exocytosis"/>
    <property type="evidence" value="ECO:0007669"/>
    <property type="project" value="TreeGrafter"/>
</dbReference>
<evidence type="ECO:0000256" key="3">
    <source>
        <dbReference type="ARBA" id="ARBA00023136"/>
    </source>
</evidence>
<feature type="region of interest" description="Disordered" evidence="4">
    <location>
        <begin position="100"/>
        <end position="451"/>
    </location>
</feature>
<organism evidence="7 8">
    <name type="scientific">Stegastes partitus</name>
    <name type="common">bicolor damselfish</name>
    <dbReference type="NCBI Taxonomy" id="144197"/>
    <lineage>
        <taxon>Eukaryota</taxon>
        <taxon>Metazoa</taxon>
        <taxon>Chordata</taxon>
        <taxon>Craniata</taxon>
        <taxon>Vertebrata</taxon>
        <taxon>Euteleostomi</taxon>
        <taxon>Actinopterygii</taxon>
        <taxon>Neopterygii</taxon>
        <taxon>Teleostei</taxon>
        <taxon>Neoteleostei</taxon>
        <taxon>Acanthomorphata</taxon>
        <taxon>Ovalentaria</taxon>
        <taxon>Pomacentridae</taxon>
        <taxon>Stegastes</taxon>
    </lineage>
</organism>
<name>A0A9Y4N8R8_9TELE</name>
<feature type="compositionally biased region" description="Polar residues" evidence="4">
    <location>
        <begin position="245"/>
        <end position="261"/>
    </location>
</feature>
<dbReference type="PROSITE" id="PS50004">
    <property type="entry name" value="C2"/>
    <property type="match status" value="2"/>
</dbReference>
<feature type="compositionally biased region" description="Low complexity" evidence="4">
    <location>
        <begin position="433"/>
        <end position="446"/>
    </location>
</feature>
<accession>A0A9Y4N8R8</accession>
<reference evidence="8" key="1">
    <citation type="submission" date="2025-08" db="UniProtKB">
        <authorList>
            <consortium name="RefSeq"/>
        </authorList>
    </citation>
    <scope>IDENTIFICATION</scope>
</reference>
<evidence type="ECO:0000259" key="5">
    <source>
        <dbReference type="PROSITE" id="PS50004"/>
    </source>
</evidence>
<evidence type="ECO:0000256" key="2">
    <source>
        <dbReference type="ARBA" id="ARBA00022737"/>
    </source>
</evidence>
<feature type="compositionally biased region" description="Low complexity" evidence="4">
    <location>
        <begin position="188"/>
        <end position="206"/>
    </location>
</feature>
<evidence type="ECO:0000313" key="7">
    <source>
        <dbReference type="Proteomes" id="UP000694891"/>
    </source>
</evidence>
<keyword evidence="7" id="KW-1185">Reference proteome</keyword>
<proteinExistence type="predicted"/>
<keyword evidence="3" id="KW-0472">Membrane</keyword>
<dbReference type="Gene3D" id="6.10.250.3000">
    <property type="match status" value="1"/>
</dbReference>
<dbReference type="GO" id="GO:0006886">
    <property type="term" value="P:intracellular protein transport"/>
    <property type="evidence" value="ECO:0007669"/>
    <property type="project" value="InterPro"/>
</dbReference>
<feature type="compositionally biased region" description="Basic and acidic residues" evidence="4">
    <location>
        <begin position="302"/>
        <end position="338"/>
    </location>
</feature>
<dbReference type="CDD" id="cd04020">
    <property type="entry name" value="C2B_SLP_1-2-3-4"/>
    <property type="match status" value="1"/>
</dbReference>
<dbReference type="InterPro" id="IPR010911">
    <property type="entry name" value="Rab_BD"/>
</dbReference>
<dbReference type="GO" id="GO:0005886">
    <property type="term" value="C:plasma membrane"/>
    <property type="evidence" value="ECO:0007669"/>
    <property type="project" value="TreeGrafter"/>
</dbReference>
<sequence length="771" mass="86613">MIDLSHLTEEEQGKIMTVLRRDAELKKAEEERIRKLEKILHSDPQTDTNLKYMTGEWFYEAKSLRHQDKIHGSEIILASMKQGKAVGLDGSLRLDRSKALSSRGSDLVPPMKPARCREGLQPQEINDAEKENRISAFRSPRTPRHNPFNRPSLSIFEPPENNHDLSIIQDKESPETEPICPLKNPPAGETSQTSGGSVTSEGSSVGFRPVPKKRTFLSRRNQTESNGLGSDAQVGSAGIVPAPRSNLQRGSSGSSNQSCLKSQEEVPQKSAVTVSNQESQSAEEDSLQPPCDVPQVFPNSSMERERKPPSITRDRPYVRTDESTEKLQKREEQDDQTQRHNAALNLVAQNTNKIQDKESNRHVGTAMRQEEPSLPQSTVGENDDDQNPVRKALWRAETRPKNLAKSMEDITASLSPRQERRQDPTPDLRRVSDASTIPSPSSSLYSDPDHLKKMSKSVPSFLQKEDAGGDADSIYKDSYQRRRLTMGSSMTNLTSSSGLASVSYVKSYLVPDKANLGKRKTSVKKKTLNPTFNEILRYRVRMEYLRTQTLILSVWHHDTFGRNSFLGEVDVELSKWDFDHTQMNYLALKARATPTVAPSNGRGEMRLAIRFLPQIIHSEGIAKDGPNTGEIHIWVKECKNLPLIRATIDPYVKCFVLPDTSRKSRQKTRVLRRTVDPVFNHTMVYDGITEADLNEACVELTVWDRDRLASNLLGGLRLGAGTGRSYGAPVDWMDSSPYEVALWERMMASPTEWVEDVLPLRMLNSAKTAFK</sequence>
<dbReference type="AlphaFoldDB" id="A0A9Y4N8R8"/>
<dbReference type="GO" id="GO:0070382">
    <property type="term" value="C:exocytic vesicle"/>
    <property type="evidence" value="ECO:0007669"/>
    <property type="project" value="TreeGrafter"/>
</dbReference>
<evidence type="ECO:0000256" key="1">
    <source>
        <dbReference type="ARBA" id="ARBA00004308"/>
    </source>
</evidence>
<dbReference type="Pfam" id="PF00168">
    <property type="entry name" value="C2"/>
    <property type="match status" value="2"/>
</dbReference>
<dbReference type="PANTHER" id="PTHR45716:SF5">
    <property type="entry name" value="SYNAPTOTAGMIN-LIKE PROTEIN 2"/>
    <property type="match status" value="1"/>
</dbReference>
<dbReference type="InterPro" id="IPR043567">
    <property type="entry name" value="SYTL1-5_C2B"/>
</dbReference>
<protein>
    <submittedName>
        <fullName evidence="8">Synaptotagmin-like protein 1</fullName>
    </submittedName>
</protein>
<feature type="domain" description="RabBD" evidence="6">
    <location>
        <begin position="1"/>
        <end position="61"/>
    </location>
</feature>
<dbReference type="FunFam" id="2.60.40.150:FF:000040">
    <property type="entry name" value="synaptotagmin-like protein 2 isoform X2"/>
    <property type="match status" value="1"/>
</dbReference>
<dbReference type="SUPFAM" id="SSF49562">
    <property type="entry name" value="C2 domain (Calcium/lipid-binding domain, CaLB)"/>
    <property type="match status" value="2"/>
</dbReference>
<dbReference type="InterPro" id="IPR035892">
    <property type="entry name" value="C2_domain_sf"/>
</dbReference>
<comment type="subcellular location">
    <subcellularLocation>
        <location evidence="1">Endomembrane system</location>
    </subcellularLocation>
</comment>
<feature type="domain" description="C2" evidence="5">
    <location>
        <begin position="601"/>
        <end position="733"/>
    </location>
</feature>
<dbReference type="GO" id="GO:0031267">
    <property type="term" value="F:small GTPase binding"/>
    <property type="evidence" value="ECO:0007669"/>
    <property type="project" value="InterPro"/>
</dbReference>
<dbReference type="InterPro" id="IPR000008">
    <property type="entry name" value="C2_dom"/>
</dbReference>
<feature type="compositionally biased region" description="Basic and acidic residues" evidence="4">
    <location>
        <begin position="417"/>
        <end position="432"/>
    </location>
</feature>
<dbReference type="PROSITE" id="PS50916">
    <property type="entry name" value="RABBD"/>
    <property type="match status" value="1"/>
</dbReference>
<dbReference type="Gene3D" id="2.60.40.150">
    <property type="entry name" value="C2 domain"/>
    <property type="match status" value="2"/>
</dbReference>
<dbReference type="RefSeq" id="XP_008287023.1">
    <property type="nucleotide sequence ID" value="XM_008288801.1"/>
</dbReference>
<feature type="domain" description="C2" evidence="5">
    <location>
        <begin position="455"/>
        <end position="586"/>
    </location>
</feature>
<feature type="compositionally biased region" description="Polar residues" evidence="4">
    <location>
        <begin position="218"/>
        <end position="228"/>
    </location>
</feature>
<evidence type="ECO:0000313" key="8">
    <source>
        <dbReference type="RefSeq" id="XP_008287023.1"/>
    </source>
</evidence>
<dbReference type="Proteomes" id="UP000694891">
    <property type="component" value="Unplaced"/>
</dbReference>
<evidence type="ECO:0000259" key="6">
    <source>
        <dbReference type="PROSITE" id="PS50916"/>
    </source>
</evidence>
<dbReference type="CTD" id="572466"/>
<dbReference type="PANTHER" id="PTHR45716">
    <property type="entry name" value="BITESIZE, ISOFORM I"/>
    <property type="match status" value="1"/>
</dbReference>
<feature type="compositionally biased region" description="Polar residues" evidence="4">
    <location>
        <begin position="270"/>
        <end position="280"/>
    </location>
</feature>
<dbReference type="SMART" id="SM00239">
    <property type="entry name" value="C2"/>
    <property type="match status" value="2"/>
</dbReference>
<evidence type="ECO:0000256" key="4">
    <source>
        <dbReference type="SAM" id="MobiDB-lite"/>
    </source>
</evidence>
<keyword evidence="2" id="KW-0677">Repeat</keyword>
<gene>
    <name evidence="8" type="primary">sytl2b</name>
</gene>
<dbReference type="GO" id="GO:0042043">
    <property type="term" value="F:neurexin family protein binding"/>
    <property type="evidence" value="ECO:0007669"/>
    <property type="project" value="TreeGrafter"/>
</dbReference>